<organism evidence="6 7">
    <name type="scientific">Albula glossodonta</name>
    <name type="common">roundjaw bonefish</name>
    <dbReference type="NCBI Taxonomy" id="121402"/>
    <lineage>
        <taxon>Eukaryota</taxon>
        <taxon>Metazoa</taxon>
        <taxon>Chordata</taxon>
        <taxon>Craniata</taxon>
        <taxon>Vertebrata</taxon>
        <taxon>Euteleostomi</taxon>
        <taxon>Actinopterygii</taxon>
        <taxon>Neopterygii</taxon>
        <taxon>Teleostei</taxon>
        <taxon>Albuliformes</taxon>
        <taxon>Albulidae</taxon>
        <taxon>Albula</taxon>
    </lineage>
</organism>
<dbReference type="SUPFAM" id="SSF49265">
    <property type="entry name" value="Fibronectin type III"/>
    <property type="match status" value="5"/>
</dbReference>
<gene>
    <name evidence="6" type="ORF">JZ751_025714</name>
</gene>
<dbReference type="Proteomes" id="UP000824540">
    <property type="component" value="Unassembled WGS sequence"/>
</dbReference>
<dbReference type="Gene3D" id="2.10.25.10">
    <property type="entry name" value="Laminin"/>
    <property type="match status" value="3"/>
</dbReference>
<dbReference type="GO" id="GO:0030155">
    <property type="term" value="P:regulation of cell adhesion"/>
    <property type="evidence" value="ECO:0007669"/>
    <property type="project" value="TreeGrafter"/>
</dbReference>
<feature type="chain" id="PRO_5035721112" description="Fibronectin type-III domain-containing protein" evidence="4">
    <location>
        <begin position="51"/>
        <end position="1161"/>
    </location>
</feature>
<feature type="domain" description="Fibronectin type-III" evidence="5">
    <location>
        <begin position="1077"/>
        <end position="1161"/>
    </location>
</feature>
<dbReference type="OrthoDB" id="2154780at2759"/>
<evidence type="ECO:0000259" key="5">
    <source>
        <dbReference type="PROSITE" id="PS50853"/>
    </source>
</evidence>
<dbReference type="EMBL" id="JAFBMS010000066">
    <property type="protein sequence ID" value="KAG9338480.1"/>
    <property type="molecule type" value="Genomic_DNA"/>
</dbReference>
<dbReference type="Gene3D" id="2.60.40.10">
    <property type="entry name" value="Immunoglobulins"/>
    <property type="match status" value="10"/>
</dbReference>
<reference evidence="6" key="1">
    <citation type="thesis" date="2021" institute="BYU ScholarsArchive" country="Provo, UT, USA">
        <title>Applications of and Algorithms for Genome Assembly and Genomic Analyses with an Emphasis on Marine Teleosts.</title>
        <authorList>
            <person name="Pickett B.D."/>
        </authorList>
    </citation>
    <scope>NUCLEOTIDE SEQUENCE</scope>
    <source>
        <strain evidence="6">HI-2016</strain>
    </source>
</reference>
<feature type="domain" description="Fibronectin type-III" evidence="5">
    <location>
        <begin position="725"/>
        <end position="813"/>
    </location>
</feature>
<dbReference type="CDD" id="cd00063">
    <property type="entry name" value="FN3"/>
    <property type="match status" value="10"/>
</dbReference>
<dbReference type="PANTHER" id="PTHR46708">
    <property type="entry name" value="TENASCIN"/>
    <property type="match status" value="1"/>
</dbReference>
<evidence type="ECO:0000256" key="4">
    <source>
        <dbReference type="SAM" id="SignalP"/>
    </source>
</evidence>
<feature type="non-terminal residue" evidence="6">
    <location>
        <position position="1161"/>
    </location>
</feature>
<feature type="signal peptide" evidence="4">
    <location>
        <begin position="1"/>
        <end position="50"/>
    </location>
</feature>
<feature type="domain" description="Fibronectin type-III" evidence="5">
    <location>
        <begin position="461"/>
        <end position="548"/>
    </location>
</feature>
<evidence type="ECO:0000313" key="6">
    <source>
        <dbReference type="EMBL" id="KAG9338480.1"/>
    </source>
</evidence>
<keyword evidence="7" id="KW-1185">Reference proteome</keyword>
<accession>A0A8T2NGQ3</accession>
<keyword evidence="1" id="KW-0677">Repeat</keyword>
<dbReference type="GO" id="GO:0005615">
    <property type="term" value="C:extracellular space"/>
    <property type="evidence" value="ECO:0007669"/>
    <property type="project" value="TreeGrafter"/>
</dbReference>
<feature type="domain" description="Fibronectin type-III" evidence="5">
    <location>
        <begin position="281"/>
        <end position="372"/>
    </location>
</feature>
<dbReference type="SMART" id="SM00181">
    <property type="entry name" value="EGF"/>
    <property type="match status" value="4"/>
</dbReference>
<dbReference type="FunFam" id="2.10.25.10:FF:000001">
    <property type="entry name" value="Tenascin C"/>
    <property type="match status" value="3"/>
</dbReference>
<keyword evidence="4" id="KW-0732">Signal</keyword>
<evidence type="ECO:0000313" key="7">
    <source>
        <dbReference type="Proteomes" id="UP000824540"/>
    </source>
</evidence>
<name>A0A8T2NGQ3_9TELE</name>
<dbReference type="GO" id="GO:0098966">
    <property type="term" value="C:perisynaptic extracellular matrix"/>
    <property type="evidence" value="ECO:0007669"/>
    <property type="project" value="TreeGrafter"/>
</dbReference>
<evidence type="ECO:0000256" key="1">
    <source>
        <dbReference type="ARBA" id="ARBA00022737"/>
    </source>
</evidence>
<keyword evidence="3" id="KW-0325">Glycoprotein</keyword>
<sequence length="1161" mass="125205">MLVGALEPAGAEVEQRSKLTLCQTSTPGPSMIPRLLLLGVLCAVACLTTAEDPTSTSDQAVTFSHVYNIDLAQSSNCKLVAQTLPAQDQAMDTITTEGDNDIVFKHNIRLQTPVCSCEDSEAFKSLLYRVNGLEEEVTYLKNQCSRSCCSPAPGADTTCSGHGTYQLNTCSCVCDAGWEGPYCSTSTCPDECNDNGRCVDGVCVCYEGYGGDDCSQLLCPNDCNDKGRCVDGRCICFEGFSGDDCSVRRCINDCSGNGRCVDGSCVCDLGFFGDDCSQVLGPKALRLVRALEDSLLVEWDPVDGAEYYILTYHPEGDEAATQRVTVPNTENSYLITGLTPGVTYIVQVVAVIKEISSEADTLQATTVVTSVDGIRVLGQTEDSIQVDWKNPAAELDHFRLTHESPDGQEEEENVVKSQEARTRHTIIGLFPGTEYLIKVQAIKGPYEGKASSVTGVTDIDAPNNLVTKEVTENTATVSWDKVQADIDGYMISYISADGSAQEIPVGVDITTYRLTRLRPGVVYTVYVWAVKGSRASRKSSTEAETNLDAPTNLVTTEVTEDTATVSWDKVQADIDGYMISYTSPDGSIQEIPVGADSASYRLTGLRPGVVYTVYVWAVKGSQVSRKTSTEAETDLDAPTNLVATEVTEDTATVSWDKVQADIDGYMISYTSPDGSIQEIPVGADSASYRLTGLRPGVVYTVYIWAIKGSRVSRKTSTEAETDLDAPTNLVATEVTEDTATVSWDKVQADIDGYMISYTSPDGSIQEIPVGADSASYRLTGLRPGVVYTVYIWAIKGSRVSRKTSTEAETDLDAPTNLVATEVTEDTATVSWDKVQADIDGYMISYTSPDGSIQEIPVGADSASYRLTGLRPGVVYTVYIWAIKGSRVSRKTSTEAETDLDAPTNLVATEVTEDTATVSWDKVQADIDGYMISYTSPDGSIQEIPVGADSASYRLTGLRPGVVYTVYIWAIKGSRVSRKTSTEAETDLDAPTNLVATEVTENTATVSWDKVQADIDGYMISYTSPNGSSQEIPVGADSASYRLTRLRPGVVYTVYVWAVKGSRVSRKTSTDAETDLDAPINLVTTEVTEDTATVSWDKVQADIDGYMISYTSPNGSSQEIRVGADSATYRLTGLRPGVVYTVYVWAVKGSRASRKSSTEAET</sequence>
<dbReference type="PROSITE" id="PS01186">
    <property type="entry name" value="EGF_2"/>
    <property type="match status" value="1"/>
</dbReference>
<dbReference type="PROSITE" id="PS50853">
    <property type="entry name" value="FN3"/>
    <property type="match status" value="9"/>
</dbReference>
<proteinExistence type="predicted"/>
<comment type="caution">
    <text evidence="6">The sequence shown here is derived from an EMBL/GenBank/DDBJ whole genome shotgun (WGS) entry which is preliminary data.</text>
</comment>
<keyword evidence="2" id="KW-1015">Disulfide bond</keyword>
<feature type="domain" description="Fibronectin type-III" evidence="5">
    <location>
        <begin position="638"/>
        <end position="724"/>
    </location>
</feature>
<dbReference type="Pfam" id="PF00041">
    <property type="entry name" value="fn3"/>
    <property type="match status" value="10"/>
</dbReference>
<dbReference type="InterPro" id="IPR003961">
    <property type="entry name" value="FN3_dom"/>
</dbReference>
<protein>
    <recommendedName>
        <fullName evidence="5">Fibronectin type-III domain-containing protein</fullName>
    </recommendedName>
</protein>
<dbReference type="PROSITE" id="PS00022">
    <property type="entry name" value="EGF_1"/>
    <property type="match status" value="1"/>
</dbReference>
<dbReference type="PANTHER" id="PTHR46708:SF12">
    <property type="entry name" value="TENASCIN N"/>
    <property type="match status" value="1"/>
</dbReference>
<dbReference type="AlphaFoldDB" id="A0A8T2NGQ3"/>
<feature type="domain" description="Fibronectin type-III" evidence="5">
    <location>
        <begin position="901"/>
        <end position="989"/>
    </location>
</feature>
<dbReference type="InterPro" id="IPR013783">
    <property type="entry name" value="Ig-like_fold"/>
</dbReference>
<dbReference type="InterPro" id="IPR050991">
    <property type="entry name" value="ECM_Regulatory_Proteins"/>
</dbReference>
<dbReference type="FunFam" id="2.60.40.10:FF:000099">
    <property type="entry name" value="Fibronectin 1"/>
    <property type="match status" value="8"/>
</dbReference>
<dbReference type="Pfam" id="PF23106">
    <property type="entry name" value="EGF_Teneurin"/>
    <property type="match status" value="3"/>
</dbReference>
<dbReference type="InterPro" id="IPR036116">
    <property type="entry name" value="FN3_sf"/>
</dbReference>
<dbReference type="InterPro" id="IPR000742">
    <property type="entry name" value="EGF"/>
</dbReference>
<feature type="domain" description="Fibronectin type-III" evidence="5">
    <location>
        <begin position="814"/>
        <end position="900"/>
    </location>
</feature>
<feature type="domain" description="Fibronectin type-III" evidence="5">
    <location>
        <begin position="990"/>
        <end position="1076"/>
    </location>
</feature>
<evidence type="ECO:0000256" key="3">
    <source>
        <dbReference type="ARBA" id="ARBA00023180"/>
    </source>
</evidence>
<evidence type="ECO:0000256" key="2">
    <source>
        <dbReference type="ARBA" id="ARBA00023157"/>
    </source>
</evidence>
<dbReference type="SMART" id="SM00060">
    <property type="entry name" value="FN3"/>
    <property type="match status" value="10"/>
</dbReference>
<feature type="domain" description="Fibronectin type-III" evidence="5">
    <location>
        <begin position="549"/>
        <end position="637"/>
    </location>
</feature>